<dbReference type="AlphaFoldDB" id="X6NJF9"/>
<reference evidence="2 3" key="1">
    <citation type="journal article" date="2013" name="Curr. Biol.">
        <title>The Genome of the Foraminiferan Reticulomyxa filosa.</title>
        <authorList>
            <person name="Glockner G."/>
            <person name="Hulsmann N."/>
            <person name="Schleicher M."/>
            <person name="Noegel A.A."/>
            <person name="Eichinger L."/>
            <person name="Gallinger C."/>
            <person name="Pawlowski J."/>
            <person name="Sierra R."/>
            <person name="Euteneuer U."/>
            <person name="Pillet L."/>
            <person name="Moustafa A."/>
            <person name="Platzer M."/>
            <person name="Groth M."/>
            <person name="Szafranski K."/>
            <person name="Schliwa M."/>
        </authorList>
    </citation>
    <scope>NUCLEOTIDE SEQUENCE [LARGE SCALE GENOMIC DNA]</scope>
</reference>
<evidence type="ECO:0008006" key="4">
    <source>
        <dbReference type="Google" id="ProtNLM"/>
    </source>
</evidence>
<keyword evidence="3" id="KW-1185">Reference proteome</keyword>
<dbReference type="EMBL" id="ASPP01007874">
    <property type="protein sequence ID" value="ETO26425.1"/>
    <property type="molecule type" value="Genomic_DNA"/>
</dbReference>
<dbReference type="NCBIfam" id="TIGR00756">
    <property type="entry name" value="PPR"/>
    <property type="match status" value="1"/>
</dbReference>
<keyword evidence="1" id="KW-0677">Repeat</keyword>
<gene>
    <name evidence="2" type="ORF">RFI_10712</name>
</gene>
<sequence>MLLKSSLICNTIIFELYTPITKERSVFFFQLKVNTKFNNLANSLSYNEVCVAMIITTITVRFFKCGLSKKTQVEDILQHLKFSPCEDCSIYSVAIKKCSELKRSAAIPKIIQIAHAKQIQLTVIFCGVALDHLGRWNKFDLQKYYFERWFNPEQHQFGDKQLIPDCAILNIMISMCRKQKKIEQALNYLQLMIDKHNIKPALSTYTFLLSFCGDACDMKNAELIWNQLQNDSSLKIDTILLNAMLNVYAKCGKAMEMMKLLNDSQTKLGIPINAISCTIVLSGFLKANKVQEMFDFCDNHIPDFASKNVIDLKNKKLISLKGVGHLKIMETLNADKTERLAFHHQQFLNIFQKELYPNVESERTSIYLPNMKNLVDSYILLNKKCWMKGVRDIERILSQKSNYIHSFNYWNINSSNKHQTLLDFRFMSTTMTIFFLRYLMTYQRDLLKKRFEDNAIKILRSKSQFLKTNMENELKQWKVPIRLEQNKENLMVWCLNPEDVLSFFLTVPSGQDLIANNILMRARNVARKCNATFHNFQMPLIII</sequence>
<evidence type="ECO:0000313" key="2">
    <source>
        <dbReference type="EMBL" id="ETO26425.1"/>
    </source>
</evidence>
<proteinExistence type="predicted"/>
<protein>
    <recommendedName>
        <fullName evidence="4">Pentacotripeptide-repeat region of PRORP domain-containing protein</fullName>
    </recommendedName>
</protein>
<dbReference type="InterPro" id="IPR002885">
    <property type="entry name" value="PPR_rpt"/>
</dbReference>
<comment type="caution">
    <text evidence="2">The sequence shown here is derived from an EMBL/GenBank/DDBJ whole genome shotgun (WGS) entry which is preliminary data.</text>
</comment>
<evidence type="ECO:0000313" key="3">
    <source>
        <dbReference type="Proteomes" id="UP000023152"/>
    </source>
</evidence>
<evidence type="ECO:0000256" key="1">
    <source>
        <dbReference type="ARBA" id="ARBA00022737"/>
    </source>
</evidence>
<dbReference type="Gene3D" id="1.25.40.10">
    <property type="entry name" value="Tetratricopeptide repeat domain"/>
    <property type="match status" value="2"/>
</dbReference>
<accession>X6NJF9</accession>
<organism evidence="2 3">
    <name type="scientific">Reticulomyxa filosa</name>
    <dbReference type="NCBI Taxonomy" id="46433"/>
    <lineage>
        <taxon>Eukaryota</taxon>
        <taxon>Sar</taxon>
        <taxon>Rhizaria</taxon>
        <taxon>Retaria</taxon>
        <taxon>Foraminifera</taxon>
        <taxon>Monothalamids</taxon>
        <taxon>Reticulomyxidae</taxon>
        <taxon>Reticulomyxa</taxon>
    </lineage>
</organism>
<dbReference type="PANTHER" id="PTHR47447:SF17">
    <property type="entry name" value="OS12G0638900 PROTEIN"/>
    <property type="match status" value="1"/>
</dbReference>
<name>X6NJF9_RETFI</name>
<dbReference type="InterPro" id="IPR011990">
    <property type="entry name" value="TPR-like_helical_dom_sf"/>
</dbReference>
<dbReference type="PANTHER" id="PTHR47447">
    <property type="entry name" value="OS03G0856100 PROTEIN"/>
    <property type="match status" value="1"/>
</dbReference>
<dbReference type="Proteomes" id="UP000023152">
    <property type="component" value="Unassembled WGS sequence"/>
</dbReference>
<dbReference type="Pfam" id="PF01535">
    <property type="entry name" value="PPR"/>
    <property type="match status" value="2"/>
</dbReference>
<dbReference type="OrthoDB" id="185373at2759"/>